<evidence type="ECO:0000313" key="14">
    <source>
        <dbReference type="EMBL" id="STC86023.1"/>
    </source>
</evidence>
<evidence type="ECO:0000313" key="13">
    <source>
        <dbReference type="EMBL" id="AOV97658.1"/>
    </source>
</evidence>
<dbReference type="RefSeq" id="WP_070244652.1">
    <property type="nucleotide sequence ID" value="NZ_CP016043.1"/>
</dbReference>
<organism evidence="14 16">
    <name type="scientific">Edwardsiella hoshinae</name>
    <dbReference type="NCBI Taxonomy" id="93378"/>
    <lineage>
        <taxon>Bacteria</taxon>
        <taxon>Pseudomonadati</taxon>
        <taxon>Pseudomonadota</taxon>
        <taxon>Gammaproteobacteria</taxon>
        <taxon>Enterobacterales</taxon>
        <taxon>Hafniaceae</taxon>
        <taxon>Edwardsiella</taxon>
    </lineage>
</organism>
<dbReference type="Pfam" id="PF02753">
    <property type="entry name" value="PapD_C"/>
    <property type="match status" value="1"/>
</dbReference>
<dbReference type="EMBL" id="CP016043">
    <property type="protein sequence ID" value="AOV97658.1"/>
    <property type="molecule type" value="Genomic_DNA"/>
</dbReference>
<reference evidence="14 16" key="2">
    <citation type="submission" date="2018-06" db="EMBL/GenBank/DDBJ databases">
        <authorList>
            <consortium name="Pathogen Informatics"/>
            <person name="Doyle S."/>
        </authorList>
    </citation>
    <scope>NUCLEOTIDE SEQUENCE [LARGE SCALE GENOMIC DNA]</scope>
    <source>
        <strain evidence="14 16">NCTC12121</strain>
    </source>
</reference>
<dbReference type="EMBL" id="UFXZ01000001">
    <property type="protein sequence ID" value="STC86023.1"/>
    <property type="molecule type" value="Genomic_DNA"/>
</dbReference>
<dbReference type="PANTHER" id="PTHR30251">
    <property type="entry name" value="PILUS ASSEMBLY CHAPERONE"/>
    <property type="match status" value="1"/>
</dbReference>
<dbReference type="Pfam" id="PF00345">
    <property type="entry name" value="PapD_N"/>
    <property type="match status" value="1"/>
</dbReference>
<evidence type="ECO:0000256" key="3">
    <source>
        <dbReference type="ARBA" id="ARBA00022558"/>
    </source>
</evidence>
<dbReference type="PRINTS" id="PR00969">
    <property type="entry name" value="CHAPERONPILI"/>
</dbReference>
<evidence type="ECO:0000313" key="15">
    <source>
        <dbReference type="Proteomes" id="UP000175893"/>
    </source>
</evidence>
<evidence type="ECO:0000313" key="16">
    <source>
        <dbReference type="Proteomes" id="UP000255248"/>
    </source>
</evidence>
<feature type="signal peptide" evidence="9">
    <location>
        <begin position="1"/>
        <end position="23"/>
    </location>
</feature>
<keyword evidence="4 9" id="KW-0732">Signal</keyword>
<name>A0A1D8MWH6_9GAMM</name>
<dbReference type="STRING" id="93378.A9798_04870"/>
<comment type="subcellular location">
    <subcellularLocation>
        <location evidence="1 8">Periplasm</location>
    </subcellularLocation>
</comment>
<dbReference type="GO" id="GO:0071555">
    <property type="term" value="P:cell wall organization"/>
    <property type="evidence" value="ECO:0007669"/>
    <property type="project" value="InterPro"/>
</dbReference>
<dbReference type="SUPFAM" id="SSF49584">
    <property type="entry name" value="Periplasmic chaperone C-domain"/>
    <property type="match status" value="1"/>
</dbReference>
<dbReference type="NCBIfam" id="NF011758">
    <property type="entry name" value="PRK15211.1"/>
    <property type="match status" value="1"/>
</dbReference>
<evidence type="ECO:0000313" key="12">
    <source>
        <dbReference type="EMBL" id="AOV96343.1"/>
    </source>
</evidence>
<dbReference type="InterPro" id="IPR016147">
    <property type="entry name" value="Pili_assmbl_chaperone_N"/>
</dbReference>
<dbReference type="GO" id="GO:0030288">
    <property type="term" value="C:outer membrane-bounded periplasmic space"/>
    <property type="evidence" value="ECO:0007669"/>
    <property type="project" value="InterPro"/>
</dbReference>
<comment type="similarity">
    <text evidence="2 8">Belongs to the periplasmic pilus chaperone family.</text>
</comment>
<dbReference type="InterPro" id="IPR016148">
    <property type="entry name" value="Pili_assmbl_chaperone_C"/>
</dbReference>
<evidence type="ECO:0000256" key="4">
    <source>
        <dbReference type="ARBA" id="ARBA00022729"/>
    </source>
</evidence>
<keyword evidence="6 8" id="KW-0143">Chaperone</keyword>
<protein>
    <submittedName>
        <fullName evidence="14">Chaperone protein faeE</fullName>
    </submittedName>
    <submittedName>
        <fullName evidence="12">Fimbrial chaperone protein</fullName>
    </submittedName>
</protein>
<dbReference type="AlphaFoldDB" id="A0A1D8MWH6"/>
<evidence type="ECO:0000256" key="2">
    <source>
        <dbReference type="ARBA" id="ARBA00007399"/>
    </source>
</evidence>
<dbReference type="PROSITE" id="PS00635">
    <property type="entry name" value="PILI_CHAPERONE"/>
    <property type="match status" value="1"/>
</dbReference>
<dbReference type="Proteomes" id="UP000255248">
    <property type="component" value="Unassembled WGS sequence"/>
</dbReference>
<evidence type="ECO:0000256" key="5">
    <source>
        <dbReference type="ARBA" id="ARBA00022764"/>
    </source>
</evidence>
<dbReference type="PANTHER" id="PTHR30251:SF2">
    <property type="entry name" value="FIMBRIAL CHAPERONE YADV-RELATED"/>
    <property type="match status" value="1"/>
</dbReference>
<evidence type="ECO:0000256" key="1">
    <source>
        <dbReference type="ARBA" id="ARBA00004418"/>
    </source>
</evidence>
<feature type="chain" id="PRO_5015063303" evidence="9">
    <location>
        <begin position="24"/>
        <end position="233"/>
    </location>
</feature>
<proteinExistence type="inferred from homology"/>
<dbReference type="SUPFAM" id="SSF49354">
    <property type="entry name" value="PapD-like"/>
    <property type="match status" value="1"/>
</dbReference>
<dbReference type="Gene3D" id="2.60.40.10">
    <property type="entry name" value="Immunoglobulins"/>
    <property type="match status" value="2"/>
</dbReference>
<dbReference type="InterPro" id="IPR008962">
    <property type="entry name" value="PapD-like_sf"/>
</dbReference>
<gene>
    <name evidence="14" type="primary">faeE_1</name>
    <name evidence="12" type="ORF">A9798_04870</name>
    <name evidence="13" type="ORF">A9798_12330</name>
    <name evidence="14" type="ORF">NCTC12121_01052</name>
</gene>
<dbReference type="EMBL" id="CP016043">
    <property type="protein sequence ID" value="AOV96343.1"/>
    <property type="molecule type" value="Genomic_DNA"/>
</dbReference>
<evidence type="ECO:0000259" key="11">
    <source>
        <dbReference type="Pfam" id="PF02753"/>
    </source>
</evidence>
<evidence type="ECO:0000259" key="10">
    <source>
        <dbReference type="Pfam" id="PF00345"/>
    </source>
</evidence>
<sequence length="233" mass="25664">MSKRVQKTLLVSTLLLMAHTAMAAFSLNGTRFIYEQGKKSISFEVSNSAKETYGGQVWIDNTNQAADRVFLVPSPPFFKLNPGQRQIVRLMNVDPHLPPDRESLFWLNVQEVPPKPANAEGNLLAIAMNTQVKVLFRPQALLAGRKDAEKKLRVSREHGDTRLTNPTPYYFAVVSVKLNGHPLSLPKATLDSLAQLAPYASVSLGQRALTGRLTVEAIDDWGGVQSYAITHAG</sequence>
<keyword evidence="15" id="KW-1185">Reference proteome</keyword>
<reference evidence="12 15" key="1">
    <citation type="submission" date="2016-06" db="EMBL/GenBank/DDBJ databases">
        <title>Complete genome sequence of Edwardsiella hoshinae ATCC 35051.</title>
        <authorList>
            <person name="Reichley S.R."/>
            <person name="Waldbieser G.C."/>
            <person name="Lawrence M.L."/>
            <person name="Griffin M.J."/>
        </authorList>
    </citation>
    <scope>NUCLEOTIDE SEQUENCE [LARGE SCALE GENOMIC DNA]</scope>
    <source>
        <strain evidence="12 15">ATCC 35051</strain>
    </source>
</reference>
<dbReference type="InterPro" id="IPR018046">
    <property type="entry name" value="Pili_assmbl_chaperone_CS"/>
</dbReference>
<evidence type="ECO:0000256" key="8">
    <source>
        <dbReference type="RuleBase" id="RU003918"/>
    </source>
</evidence>
<dbReference type="eggNOG" id="COG3121">
    <property type="taxonomic scope" value="Bacteria"/>
</dbReference>
<dbReference type="InterPro" id="IPR001829">
    <property type="entry name" value="Pili_assmbl_chaperone_bac"/>
</dbReference>
<dbReference type="KEGG" id="eho:A9798_12330"/>
<keyword evidence="5" id="KW-0574">Periplasm</keyword>
<accession>A0A1D8MWH6</accession>
<evidence type="ECO:0000256" key="9">
    <source>
        <dbReference type="SAM" id="SignalP"/>
    </source>
</evidence>
<dbReference type="KEGG" id="eho:A9798_04870"/>
<feature type="domain" description="Pili assembly chaperone N-terminal" evidence="10">
    <location>
        <begin position="25"/>
        <end position="141"/>
    </location>
</feature>
<dbReference type="InterPro" id="IPR013783">
    <property type="entry name" value="Ig-like_fold"/>
</dbReference>
<evidence type="ECO:0000256" key="6">
    <source>
        <dbReference type="ARBA" id="ARBA00023186"/>
    </source>
</evidence>
<keyword evidence="3" id="KW-1029">Fimbrium biogenesis</keyword>
<feature type="domain" description="Pili assembly chaperone C-terminal" evidence="11">
    <location>
        <begin position="164"/>
        <end position="225"/>
    </location>
</feature>
<dbReference type="Proteomes" id="UP000175893">
    <property type="component" value="Chromosome"/>
</dbReference>
<keyword evidence="7" id="KW-0393">Immunoglobulin domain</keyword>
<dbReference type="InterPro" id="IPR036316">
    <property type="entry name" value="Pili_assmbl_chap_C_dom_sf"/>
</dbReference>
<evidence type="ECO:0000256" key="7">
    <source>
        <dbReference type="ARBA" id="ARBA00023319"/>
    </source>
</evidence>
<dbReference type="InterPro" id="IPR050643">
    <property type="entry name" value="Periplasmic_pilus_chap"/>
</dbReference>